<proteinExistence type="predicted"/>
<feature type="region of interest" description="Disordered" evidence="1">
    <location>
        <begin position="72"/>
        <end position="98"/>
    </location>
</feature>
<evidence type="ECO:0000313" key="3">
    <source>
        <dbReference type="Proteomes" id="UP000712600"/>
    </source>
</evidence>
<dbReference type="AlphaFoldDB" id="A0A8S9S0G3"/>
<evidence type="ECO:0000313" key="2">
    <source>
        <dbReference type="EMBL" id="KAF3585842.1"/>
    </source>
</evidence>
<protein>
    <submittedName>
        <fullName evidence="2">Uncharacterized protein</fullName>
    </submittedName>
</protein>
<dbReference type="EMBL" id="QGKX02000088">
    <property type="protein sequence ID" value="KAF3585842.1"/>
    <property type="molecule type" value="Genomic_DNA"/>
</dbReference>
<evidence type="ECO:0000256" key="1">
    <source>
        <dbReference type="SAM" id="MobiDB-lite"/>
    </source>
</evidence>
<feature type="region of interest" description="Disordered" evidence="1">
    <location>
        <begin position="1"/>
        <end position="56"/>
    </location>
</feature>
<feature type="compositionally biased region" description="Polar residues" evidence="1">
    <location>
        <begin position="32"/>
        <end position="42"/>
    </location>
</feature>
<sequence>MDVSSSIVETQVPCDPTPSVGTGVPLVPDTLAQPSGSSTTPGPITKKEQTVETMPPPPVKREIVLALHAPSATPAAPPKSRKMSCTTSETTKKKRCIRSEEGATSLRGGTGLMSQHRAKVVSLIDGLIGDGGSEVGRFSKELVNSREASSQLEAKLKIVEESHASETSQFEIRISDLERDFGKTASSLLKVKQEKKAKSSDVAMASVDGSLSGIQLVAGEGGSSPAGEEVKEQRREIQEVRCRFEGFDAEQPSRTTRRLFPKRTSV</sequence>
<reference evidence="2" key="1">
    <citation type="submission" date="2019-12" db="EMBL/GenBank/DDBJ databases">
        <title>Genome sequencing and annotation of Brassica cretica.</title>
        <authorList>
            <person name="Studholme D.J."/>
            <person name="Sarris P."/>
        </authorList>
    </citation>
    <scope>NUCLEOTIDE SEQUENCE</scope>
    <source>
        <strain evidence="2">PFS-109/04</strain>
        <tissue evidence="2">Leaf</tissue>
    </source>
</reference>
<accession>A0A8S9S0G3</accession>
<comment type="caution">
    <text evidence="2">The sequence shown here is derived from an EMBL/GenBank/DDBJ whole genome shotgun (WGS) entry which is preliminary data.</text>
</comment>
<dbReference type="Proteomes" id="UP000712600">
    <property type="component" value="Unassembled WGS sequence"/>
</dbReference>
<gene>
    <name evidence="2" type="ORF">F2Q69_00029038</name>
</gene>
<name>A0A8S9S0G3_BRACR</name>
<organism evidence="2 3">
    <name type="scientific">Brassica cretica</name>
    <name type="common">Mustard</name>
    <dbReference type="NCBI Taxonomy" id="69181"/>
    <lineage>
        <taxon>Eukaryota</taxon>
        <taxon>Viridiplantae</taxon>
        <taxon>Streptophyta</taxon>
        <taxon>Embryophyta</taxon>
        <taxon>Tracheophyta</taxon>
        <taxon>Spermatophyta</taxon>
        <taxon>Magnoliopsida</taxon>
        <taxon>eudicotyledons</taxon>
        <taxon>Gunneridae</taxon>
        <taxon>Pentapetalae</taxon>
        <taxon>rosids</taxon>
        <taxon>malvids</taxon>
        <taxon>Brassicales</taxon>
        <taxon>Brassicaceae</taxon>
        <taxon>Brassiceae</taxon>
        <taxon>Brassica</taxon>
    </lineage>
</organism>
<feature type="region of interest" description="Disordered" evidence="1">
    <location>
        <begin position="216"/>
        <end position="235"/>
    </location>
</feature>